<gene>
    <name evidence="2" type="ORF">GCM10010468_55590</name>
</gene>
<organism evidence="2 3">
    <name type="scientific">Actinocorallia longicatena</name>
    <dbReference type="NCBI Taxonomy" id="111803"/>
    <lineage>
        <taxon>Bacteria</taxon>
        <taxon>Bacillati</taxon>
        <taxon>Actinomycetota</taxon>
        <taxon>Actinomycetes</taxon>
        <taxon>Streptosporangiales</taxon>
        <taxon>Thermomonosporaceae</taxon>
        <taxon>Actinocorallia</taxon>
    </lineage>
</organism>
<comment type="caution">
    <text evidence="2">The sequence shown here is derived from an EMBL/GenBank/DDBJ whole genome shotgun (WGS) entry which is preliminary data.</text>
</comment>
<dbReference type="Proteomes" id="UP001501237">
    <property type="component" value="Unassembled WGS sequence"/>
</dbReference>
<feature type="transmembrane region" description="Helical" evidence="1">
    <location>
        <begin position="39"/>
        <end position="57"/>
    </location>
</feature>
<accession>A0ABP6QJD2</accession>
<proteinExistence type="predicted"/>
<keyword evidence="3" id="KW-1185">Reference proteome</keyword>
<evidence type="ECO:0000313" key="3">
    <source>
        <dbReference type="Proteomes" id="UP001501237"/>
    </source>
</evidence>
<name>A0ABP6QJD2_9ACTN</name>
<evidence type="ECO:0000313" key="2">
    <source>
        <dbReference type="EMBL" id="GAA3226987.1"/>
    </source>
</evidence>
<reference evidence="3" key="1">
    <citation type="journal article" date="2019" name="Int. J. Syst. Evol. Microbiol.">
        <title>The Global Catalogue of Microorganisms (GCM) 10K type strain sequencing project: providing services to taxonomists for standard genome sequencing and annotation.</title>
        <authorList>
            <consortium name="The Broad Institute Genomics Platform"/>
            <consortium name="The Broad Institute Genome Sequencing Center for Infectious Disease"/>
            <person name="Wu L."/>
            <person name="Ma J."/>
        </authorList>
    </citation>
    <scope>NUCLEOTIDE SEQUENCE [LARGE SCALE GENOMIC DNA]</scope>
    <source>
        <strain evidence="3">JCM 9377</strain>
    </source>
</reference>
<dbReference type="EMBL" id="BAAAUV010000016">
    <property type="protein sequence ID" value="GAA3226987.1"/>
    <property type="molecule type" value="Genomic_DNA"/>
</dbReference>
<protein>
    <submittedName>
        <fullName evidence="2">Uncharacterized protein</fullName>
    </submittedName>
</protein>
<keyword evidence="1" id="KW-0472">Membrane</keyword>
<sequence length="72" mass="7658">MKWAVGWFVVAAAAVVYVFWVLADAGTFALEDLASGTKWQAIFGGVVAALSLGLAFVNDIESRPDPEVAPHH</sequence>
<evidence type="ECO:0000256" key="1">
    <source>
        <dbReference type="SAM" id="Phobius"/>
    </source>
</evidence>
<keyword evidence="1" id="KW-0812">Transmembrane</keyword>
<keyword evidence="1" id="KW-1133">Transmembrane helix</keyword>
<dbReference type="RefSeq" id="WP_344833946.1">
    <property type="nucleotide sequence ID" value="NZ_BAAAUV010000016.1"/>
</dbReference>